<reference evidence="5" key="2">
    <citation type="submission" date="2023-02" db="EMBL/GenBank/DDBJ databases">
        <authorList>
            <person name="Swenson N.G."/>
            <person name="Wegrzyn J.L."/>
            <person name="Mcevoy S.L."/>
        </authorList>
    </citation>
    <scope>NUCLEOTIDE SEQUENCE</scope>
    <source>
        <strain evidence="5">91603</strain>
        <tissue evidence="5">Leaf</tissue>
    </source>
</reference>
<keyword evidence="1" id="KW-0862">Zinc</keyword>
<feature type="domain" description="CCHC-type" evidence="4">
    <location>
        <begin position="180"/>
        <end position="194"/>
    </location>
</feature>
<dbReference type="PANTHER" id="PTHR35046:SF9">
    <property type="entry name" value="RNA-DIRECTED DNA POLYMERASE"/>
    <property type="match status" value="1"/>
</dbReference>
<dbReference type="PROSITE" id="PS50158">
    <property type="entry name" value="ZF_CCHC"/>
    <property type="match status" value="1"/>
</dbReference>
<keyword evidence="1" id="KW-0479">Metal-binding</keyword>
<sequence>MAEYGRGNHSRRARNYVTHEMFQALQDQLQNLTTMVAQVVNIIGNGNGNNGIYVNGAEDEISPVSKGENQNSNDDGSNLVESETQCVGRYVHGLRLAIQDQVSLHHPFKVNDAYQLAFKIEAQLNRGSSKKLGTECSSGEISKANNSTQGGRIAAITHPTTNSGGVTQLRNNTQGQGAIKCYRCSELGHRYNECLKRKTGTRVNLVENDDDEEQEMEEEESLYEEDKDNDSEEEGIEAIEVNEVESGIAKQIPANEAEVIEAVIQVREMKTRAGSYVRFLVKWIGRLDCENSWISEEEFMKIDTEKCQALKMATCVKSSSF</sequence>
<gene>
    <name evidence="5" type="ORF">LWI28_020670</name>
</gene>
<dbReference type="InterPro" id="IPR001878">
    <property type="entry name" value="Znf_CCHC"/>
</dbReference>
<evidence type="ECO:0000259" key="4">
    <source>
        <dbReference type="PROSITE" id="PS50158"/>
    </source>
</evidence>
<dbReference type="PROSITE" id="PS50013">
    <property type="entry name" value="CHROMO_2"/>
    <property type="match status" value="1"/>
</dbReference>
<dbReference type="InterPro" id="IPR000953">
    <property type="entry name" value="Chromo/chromo_shadow_dom"/>
</dbReference>
<dbReference type="InterPro" id="IPR016197">
    <property type="entry name" value="Chromo-like_dom_sf"/>
</dbReference>
<keyword evidence="6" id="KW-1185">Reference proteome</keyword>
<organism evidence="5 6">
    <name type="scientific">Acer negundo</name>
    <name type="common">Box elder</name>
    <dbReference type="NCBI Taxonomy" id="4023"/>
    <lineage>
        <taxon>Eukaryota</taxon>
        <taxon>Viridiplantae</taxon>
        <taxon>Streptophyta</taxon>
        <taxon>Embryophyta</taxon>
        <taxon>Tracheophyta</taxon>
        <taxon>Spermatophyta</taxon>
        <taxon>Magnoliopsida</taxon>
        <taxon>eudicotyledons</taxon>
        <taxon>Gunneridae</taxon>
        <taxon>Pentapetalae</taxon>
        <taxon>rosids</taxon>
        <taxon>malvids</taxon>
        <taxon>Sapindales</taxon>
        <taxon>Sapindaceae</taxon>
        <taxon>Hippocastanoideae</taxon>
        <taxon>Acereae</taxon>
        <taxon>Acer</taxon>
    </lineage>
</organism>
<proteinExistence type="predicted"/>
<dbReference type="SUPFAM" id="SSF57756">
    <property type="entry name" value="Retrovirus zinc finger-like domains"/>
    <property type="match status" value="1"/>
</dbReference>
<dbReference type="EMBL" id="JAJSOW010000003">
    <property type="protein sequence ID" value="KAI9196058.1"/>
    <property type="molecule type" value="Genomic_DNA"/>
</dbReference>
<evidence type="ECO:0000313" key="6">
    <source>
        <dbReference type="Proteomes" id="UP001064489"/>
    </source>
</evidence>
<comment type="caution">
    <text evidence="5">The sequence shown here is derived from an EMBL/GenBank/DDBJ whole genome shotgun (WGS) entry which is preliminary data.</text>
</comment>
<dbReference type="GO" id="GO:0008270">
    <property type="term" value="F:zinc ion binding"/>
    <property type="evidence" value="ECO:0007669"/>
    <property type="project" value="UniProtKB-KW"/>
</dbReference>
<dbReference type="InterPro" id="IPR036875">
    <property type="entry name" value="Znf_CCHC_sf"/>
</dbReference>
<feature type="domain" description="Chromo" evidence="3">
    <location>
        <begin position="258"/>
        <end position="297"/>
    </location>
</feature>
<dbReference type="PANTHER" id="PTHR35046">
    <property type="entry name" value="ZINC KNUCKLE (CCHC-TYPE) FAMILY PROTEIN"/>
    <property type="match status" value="1"/>
</dbReference>
<evidence type="ECO:0000313" key="5">
    <source>
        <dbReference type="EMBL" id="KAI9196058.1"/>
    </source>
</evidence>
<dbReference type="SUPFAM" id="SSF54160">
    <property type="entry name" value="Chromo domain-like"/>
    <property type="match status" value="1"/>
</dbReference>
<evidence type="ECO:0000259" key="3">
    <source>
        <dbReference type="PROSITE" id="PS50013"/>
    </source>
</evidence>
<evidence type="ECO:0000256" key="2">
    <source>
        <dbReference type="SAM" id="MobiDB-lite"/>
    </source>
</evidence>
<keyword evidence="1" id="KW-0863">Zinc-finger</keyword>
<feature type="compositionally biased region" description="Acidic residues" evidence="2">
    <location>
        <begin position="207"/>
        <end position="234"/>
    </location>
</feature>
<dbReference type="GO" id="GO:0003676">
    <property type="term" value="F:nucleic acid binding"/>
    <property type="evidence" value="ECO:0007669"/>
    <property type="project" value="InterPro"/>
</dbReference>
<dbReference type="AlphaFoldDB" id="A0AAD5JDP7"/>
<evidence type="ECO:0000256" key="1">
    <source>
        <dbReference type="PROSITE-ProRule" id="PRU00047"/>
    </source>
</evidence>
<protein>
    <recommendedName>
        <fullName evidence="7">Chromo domain-containing protein</fullName>
    </recommendedName>
</protein>
<evidence type="ECO:0008006" key="7">
    <source>
        <dbReference type="Google" id="ProtNLM"/>
    </source>
</evidence>
<name>A0AAD5JDP7_ACENE</name>
<accession>A0AAD5JDP7</accession>
<reference evidence="5" key="1">
    <citation type="journal article" date="2022" name="Plant J.">
        <title>Strategies of tolerance reflected in two North American maple genomes.</title>
        <authorList>
            <person name="McEvoy S.L."/>
            <person name="Sezen U.U."/>
            <person name="Trouern-Trend A."/>
            <person name="McMahon S.M."/>
            <person name="Schaberg P.G."/>
            <person name="Yang J."/>
            <person name="Wegrzyn J.L."/>
            <person name="Swenson N.G."/>
        </authorList>
    </citation>
    <scope>NUCLEOTIDE SEQUENCE</scope>
    <source>
        <strain evidence="5">91603</strain>
    </source>
</reference>
<dbReference type="Proteomes" id="UP001064489">
    <property type="component" value="Chromosome 1"/>
</dbReference>
<feature type="region of interest" description="Disordered" evidence="2">
    <location>
        <begin position="205"/>
        <end position="234"/>
    </location>
</feature>